<organism evidence="4 5">
    <name type="scientific">Brachybacterium aquaticum</name>
    <dbReference type="NCBI Taxonomy" id="1432564"/>
    <lineage>
        <taxon>Bacteria</taxon>
        <taxon>Bacillati</taxon>
        <taxon>Actinomycetota</taxon>
        <taxon>Actinomycetes</taxon>
        <taxon>Micrococcales</taxon>
        <taxon>Dermabacteraceae</taxon>
        <taxon>Brachybacterium</taxon>
    </lineage>
</organism>
<dbReference type="SMART" id="SM00822">
    <property type="entry name" value="PKS_KR"/>
    <property type="match status" value="1"/>
</dbReference>
<dbReference type="Proteomes" id="UP000588158">
    <property type="component" value="Unassembled WGS sequence"/>
</dbReference>
<accession>A0A841AC89</accession>
<keyword evidence="5" id="KW-1185">Reference proteome</keyword>
<proteinExistence type="inferred from homology"/>
<comment type="similarity">
    <text evidence="1">Belongs to the short-chain dehydrogenases/reductases (SDR) family.</text>
</comment>
<dbReference type="AlphaFoldDB" id="A0A841AC89"/>
<evidence type="ECO:0000313" key="4">
    <source>
        <dbReference type="EMBL" id="MBB5831241.1"/>
    </source>
</evidence>
<keyword evidence="2" id="KW-0560">Oxidoreductase</keyword>
<evidence type="ECO:0000256" key="1">
    <source>
        <dbReference type="ARBA" id="ARBA00006484"/>
    </source>
</evidence>
<dbReference type="RefSeq" id="WP_184324744.1">
    <property type="nucleotide sequence ID" value="NZ_JACHLZ010000001.1"/>
</dbReference>
<protein>
    <submittedName>
        <fullName evidence="4">NAD(P)-dependent dehydrogenase (Short-subunit alcohol dehydrogenase family)</fullName>
    </submittedName>
</protein>
<dbReference type="InterPro" id="IPR036291">
    <property type="entry name" value="NAD(P)-bd_dom_sf"/>
</dbReference>
<feature type="domain" description="Ketoreductase" evidence="3">
    <location>
        <begin position="17"/>
        <end position="185"/>
    </location>
</feature>
<dbReference type="InterPro" id="IPR057326">
    <property type="entry name" value="KR_dom"/>
</dbReference>
<dbReference type="GO" id="GO:0016491">
    <property type="term" value="F:oxidoreductase activity"/>
    <property type="evidence" value="ECO:0007669"/>
    <property type="project" value="UniProtKB-KW"/>
</dbReference>
<evidence type="ECO:0000259" key="3">
    <source>
        <dbReference type="SMART" id="SM00822"/>
    </source>
</evidence>
<dbReference type="InterPro" id="IPR020904">
    <property type="entry name" value="Sc_DH/Rdtase_CS"/>
</dbReference>
<reference evidence="4 5" key="1">
    <citation type="submission" date="2020-08" db="EMBL/GenBank/DDBJ databases">
        <title>Sequencing the genomes of 1000 actinobacteria strains.</title>
        <authorList>
            <person name="Klenk H.-P."/>
        </authorList>
    </citation>
    <scope>NUCLEOTIDE SEQUENCE [LARGE SCALE GENOMIC DNA]</scope>
    <source>
        <strain evidence="4 5">DSM 28796</strain>
    </source>
</reference>
<dbReference type="Gene3D" id="3.40.50.720">
    <property type="entry name" value="NAD(P)-binding Rossmann-like Domain"/>
    <property type="match status" value="1"/>
</dbReference>
<evidence type="ECO:0000256" key="2">
    <source>
        <dbReference type="ARBA" id="ARBA00023002"/>
    </source>
</evidence>
<comment type="caution">
    <text evidence="4">The sequence shown here is derived from an EMBL/GenBank/DDBJ whole genome shotgun (WGS) entry which is preliminary data.</text>
</comment>
<dbReference type="InterPro" id="IPR002347">
    <property type="entry name" value="SDR_fam"/>
</dbReference>
<name>A0A841AC89_9MICO</name>
<sequence length="278" mass="29177">MSTTETPSGPAGRVEGKVALITGAAGGIGAATAERLIEEGARVIAADLERRQDALEALRAALPDPSALLPVVADVTDQASLEAAVARGVEEFGRIDILFANAGVLQSEAPVEDLPETTWQTVLEVNLTGVVNTARAVFPVLKQNPDGSSVILASSTAGIRGGANSTAYTASKTALVGLGETWAHELGPYGGRVNTTHPTAVGTELVLNKEFMRKHRPDLEDPRPEDVVDSFKKGKLLDVPWIDPRDVANAVLFLASDEARYITGVHLPIDAGSTTKWG</sequence>
<dbReference type="PANTHER" id="PTHR43180:SF66">
    <property type="entry name" value="SHORT-CHAIN DEHYDROGENASE_REDUCTASE FAMILY PROTEIN"/>
    <property type="match status" value="1"/>
</dbReference>
<evidence type="ECO:0000313" key="5">
    <source>
        <dbReference type="Proteomes" id="UP000588158"/>
    </source>
</evidence>
<dbReference type="Pfam" id="PF13561">
    <property type="entry name" value="adh_short_C2"/>
    <property type="match status" value="1"/>
</dbReference>
<dbReference type="PRINTS" id="PR00081">
    <property type="entry name" value="GDHRDH"/>
</dbReference>
<dbReference type="FunFam" id="3.40.50.720:FF:000084">
    <property type="entry name" value="Short-chain dehydrogenase reductase"/>
    <property type="match status" value="1"/>
</dbReference>
<dbReference type="SUPFAM" id="SSF51735">
    <property type="entry name" value="NAD(P)-binding Rossmann-fold domains"/>
    <property type="match status" value="1"/>
</dbReference>
<dbReference type="PANTHER" id="PTHR43180">
    <property type="entry name" value="3-OXOACYL-(ACYL-CARRIER-PROTEIN) REDUCTASE (AFU_ORTHOLOGUE AFUA_6G11210)"/>
    <property type="match status" value="1"/>
</dbReference>
<dbReference type="EMBL" id="JACHLZ010000001">
    <property type="protein sequence ID" value="MBB5831241.1"/>
    <property type="molecule type" value="Genomic_DNA"/>
</dbReference>
<gene>
    <name evidence="4" type="ORF">HNR70_001054</name>
</gene>
<dbReference type="CDD" id="cd05233">
    <property type="entry name" value="SDR_c"/>
    <property type="match status" value="1"/>
</dbReference>
<dbReference type="PROSITE" id="PS00061">
    <property type="entry name" value="ADH_SHORT"/>
    <property type="match status" value="1"/>
</dbReference>